<gene>
    <name evidence="3" type="ORF">BJ989_002058</name>
</gene>
<protein>
    <submittedName>
        <fullName evidence="3">Acetyl esterase/lipase</fullName>
    </submittedName>
</protein>
<dbReference type="InterPro" id="IPR049492">
    <property type="entry name" value="BD-FAE-like_dom"/>
</dbReference>
<comment type="caution">
    <text evidence="3">The sequence shown here is derived from an EMBL/GenBank/DDBJ whole genome shotgun (WGS) entry which is preliminary data.</text>
</comment>
<name>A0A7Y9USG5_9ACTN</name>
<proteinExistence type="predicted"/>
<dbReference type="PANTHER" id="PTHR48081">
    <property type="entry name" value="AB HYDROLASE SUPERFAMILY PROTEIN C4A8.06C"/>
    <property type="match status" value="1"/>
</dbReference>
<evidence type="ECO:0000256" key="1">
    <source>
        <dbReference type="ARBA" id="ARBA00022801"/>
    </source>
</evidence>
<evidence type="ECO:0000259" key="2">
    <source>
        <dbReference type="Pfam" id="PF20434"/>
    </source>
</evidence>
<keyword evidence="1" id="KW-0378">Hydrolase</keyword>
<dbReference type="Proteomes" id="UP000544110">
    <property type="component" value="Unassembled WGS sequence"/>
</dbReference>
<sequence>MPYLRRRLLTAALAANAVRPLRGPRVGLPAFGAGWLTSELAPHVLALTAVDTTAELVRHRPSRRPERGGPSRAGLALAAASSVALAGVVRGSLATGRLVEEALVEGLGVDYVEQLDTPPTPAELRVPWRRVAQPHRLAEPGVRVERDIAYAEGGRRLSLDVYRPEQPVEGAPVLVQVHGGAWTVGSKRHQGLALMHRMAAKGWVCVAVNYRLAPRHPWPAQVVDVKRALAWVKEHVAAYGGDPDYVAITGGSAGGHLAALAALTPGDPAFQPGFEDADTSVQACVPFYGVYDLAGATGLRTARQMRDGFFAPRVARRRWRDAPEVFEAASPILRVTPDAPDFLVLHGVVDTLVQVDQARLFVEELRRTSRRSVTYVELPGTQHAFDTLLSIRSAHVVCGIDRWLHWHWAGWRHGRTPVAEAAELRS</sequence>
<dbReference type="InterPro" id="IPR029058">
    <property type="entry name" value="AB_hydrolase_fold"/>
</dbReference>
<evidence type="ECO:0000313" key="4">
    <source>
        <dbReference type="Proteomes" id="UP000544110"/>
    </source>
</evidence>
<keyword evidence="4" id="KW-1185">Reference proteome</keyword>
<dbReference type="AlphaFoldDB" id="A0A7Y9USG5"/>
<dbReference type="InterPro" id="IPR050300">
    <property type="entry name" value="GDXG_lipolytic_enzyme"/>
</dbReference>
<dbReference type="RefSeq" id="WP_179518147.1">
    <property type="nucleotide sequence ID" value="NZ_JACCAC010000001.1"/>
</dbReference>
<dbReference type="EMBL" id="JACCAC010000001">
    <property type="protein sequence ID" value="NYG55754.1"/>
    <property type="molecule type" value="Genomic_DNA"/>
</dbReference>
<accession>A0A7Y9USG5</accession>
<dbReference type="Pfam" id="PF20434">
    <property type="entry name" value="BD-FAE"/>
    <property type="match status" value="1"/>
</dbReference>
<dbReference type="Gene3D" id="3.40.50.1820">
    <property type="entry name" value="alpha/beta hydrolase"/>
    <property type="match status" value="1"/>
</dbReference>
<feature type="domain" description="BD-FAE-like" evidence="2">
    <location>
        <begin position="159"/>
        <end position="365"/>
    </location>
</feature>
<evidence type="ECO:0000313" key="3">
    <source>
        <dbReference type="EMBL" id="NYG55754.1"/>
    </source>
</evidence>
<organism evidence="3 4">
    <name type="scientific">Nocardioides perillae</name>
    <dbReference type="NCBI Taxonomy" id="1119534"/>
    <lineage>
        <taxon>Bacteria</taxon>
        <taxon>Bacillati</taxon>
        <taxon>Actinomycetota</taxon>
        <taxon>Actinomycetes</taxon>
        <taxon>Propionibacteriales</taxon>
        <taxon>Nocardioidaceae</taxon>
        <taxon>Nocardioides</taxon>
    </lineage>
</organism>
<dbReference type="GO" id="GO:0016787">
    <property type="term" value="F:hydrolase activity"/>
    <property type="evidence" value="ECO:0007669"/>
    <property type="project" value="UniProtKB-KW"/>
</dbReference>
<reference evidence="3 4" key="1">
    <citation type="submission" date="2020-07" db="EMBL/GenBank/DDBJ databases">
        <title>Sequencing the genomes of 1000 actinobacteria strains.</title>
        <authorList>
            <person name="Klenk H.-P."/>
        </authorList>
    </citation>
    <scope>NUCLEOTIDE SEQUENCE [LARGE SCALE GENOMIC DNA]</scope>
    <source>
        <strain evidence="3 4">DSM 24552</strain>
    </source>
</reference>
<dbReference type="PANTHER" id="PTHR48081:SF33">
    <property type="entry name" value="KYNURENINE FORMAMIDASE"/>
    <property type="match status" value="1"/>
</dbReference>
<dbReference type="SUPFAM" id="SSF53474">
    <property type="entry name" value="alpha/beta-Hydrolases"/>
    <property type="match status" value="1"/>
</dbReference>